<organism evidence="2 3">
    <name type="scientific">Dendrothele bispora (strain CBS 962.96)</name>
    <dbReference type="NCBI Taxonomy" id="1314807"/>
    <lineage>
        <taxon>Eukaryota</taxon>
        <taxon>Fungi</taxon>
        <taxon>Dikarya</taxon>
        <taxon>Basidiomycota</taxon>
        <taxon>Agaricomycotina</taxon>
        <taxon>Agaricomycetes</taxon>
        <taxon>Agaricomycetidae</taxon>
        <taxon>Agaricales</taxon>
        <taxon>Agaricales incertae sedis</taxon>
        <taxon>Dendrothele</taxon>
    </lineage>
</organism>
<feature type="compositionally biased region" description="Low complexity" evidence="1">
    <location>
        <begin position="38"/>
        <end position="91"/>
    </location>
</feature>
<feature type="compositionally biased region" description="Basic and acidic residues" evidence="1">
    <location>
        <begin position="400"/>
        <end position="413"/>
    </location>
</feature>
<feature type="compositionally biased region" description="Basic and acidic residues" evidence="1">
    <location>
        <begin position="366"/>
        <end position="378"/>
    </location>
</feature>
<feature type="region of interest" description="Disordered" evidence="1">
    <location>
        <begin position="190"/>
        <end position="228"/>
    </location>
</feature>
<dbReference type="AlphaFoldDB" id="A0A4S8MTI1"/>
<dbReference type="Proteomes" id="UP000297245">
    <property type="component" value="Unassembled WGS sequence"/>
</dbReference>
<feature type="compositionally biased region" description="Low complexity" evidence="1">
    <location>
        <begin position="99"/>
        <end position="111"/>
    </location>
</feature>
<feature type="region of interest" description="Disordered" evidence="1">
    <location>
        <begin position="366"/>
        <end position="425"/>
    </location>
</feature>
<accession>A0A4S8MTI1</accession>
<evidence type="ECO:0000313" key="3">
    <source>
        <dbReference type="Proteomes" id="UP000297245"/>
    </source>
</evidence>
<reference evidence="2 3" key="1">
    <citation type="journal article" date="2019" name="Nat. Ecol. Evol.">
        <title>Megaphylogeny resolves global patterns of mushroom evolution.</title>
        <authorList>
            <person name="Varga T."/>
            <person name="Krizsan K."/>
            <person name="Foldi C."/>
            <person name="Dima B."/>
            <person name="Sanchez-Garcia M."/>
            <person name="Sanchez-Ramirez S."/>
            <person name="Szollosi G.J."/>
            <person name="Szarkandi J.G."/>
            <person name="Papp V."/>
            <person name="Albert L."/>
            <person name="Andreopoulos W."/>
            <person name="Angelini C."/>
            <person name="Antonin V."/>
            <person name="Barry K.W."/>
            <person name="Bougher N.L."/>
            <person name="Buchanan P."/>
            <person name="Buyck B."/>
            <person name="Bense V."/>
            <person name="Catcheside P."/>
            <person name="Chovatia M."/>
            <person name="Cooper J."/>
            <person name="Damon W."/>
            <person name="Desjardin D."/>
            <person name="Finy P."/>
            <person name="Geml J."/>
            <person name="Haridas S."/>
            <person name="Hughes K."/>
            <person name="Justo A."/>
            <person name="Karasinski D."/>
            <person name="Kautmanova I."/>
            <person name="Kiss B."/>
            <person name="Kocsube S."/>
            <person name="Kotiranta H."/>
            <person name="LaButti K.M."/>
            <person name="Lechner B.E."/>
            <person name="Liimatainen K."/>
            <person name="Lipzen A."/>
            <person name="Lukacs Z."/>
            <person name="Mihaltcheva S."/>
            <person name="Morgado L.N."/>
            <person name="Niskanen T."/>
            <person name="Noordeloos M.E."/>
            <person name="Ohm R.A."/>
            <person name="Ortiz-Santana B."/>
            <person name="Ovrebo C."/>
            <person name="Racz N."/>
            <person name="Riley R."/>
            <person name="Savchenko A."/>
            <person name="Shiryaev A."/>
            <person name="Soop K."/>
            <person name="Spirin V."/>
            <person name="Szebenyi C."/>
            <person name="Tomsovsky M."/>
            <person name="Tulloss R.E."/>
            <person name="Uehling J."/>
            <person name="Grigoriev I.V."/>
            <person name="Vagvolgyi C."/>
            <person name="Papp T."/>
            <person name="Martin F.M."/>
            <person name="Miettinen O."/>
            <person name="Hibbett D.S."/>
            <person name="Nagy L.G."/>
        </authorList>
    </citation>
    <scope>NUCLEOTIDE SEQUENCE [LARGE SCALE GENOMIC DNA]</scope>
    <source>
        <strain evidence="2 3">CBS 962.96</strain>
    </source>
</reference>
<feature type="region of interest" description="Disordered" evidence="1">
    <location>
        <begin position="486"/>
        <end position="556"/>
    </location>
</feature>
<keyword evidence="3" id="KW-1185">Reference proteome</keyword>
<gene>
    <name evidence="2" type="ORF">K435DRAFT_481325</name>
</gene>
<feature type="region of interest" description="Disordered" evidence="1">
    <location>
        <begin position="320"/>
        <end position="339"/>
    </location>
</feature>
<feature type="region of interest" description="Disordered" evidence="1">
    <location>
        <begin position="27"/>
        <end position="113"/>
    </location>
</feature>
<dbReference type="OrthoDB" id="3270558at2759"/>
<protein>
    <submittedName>
        <fullName evidence="2">Uncharacterized protein</fullName>
    </submittedName>
</protein>
<sequence length="780" mass="84124">MGRAVREVTPLRPILLPRKNSLASIASASGDAGQGGFSSCPVCSSPPSTLTSSSTPTSSPTSPSSRMGSWFSSFSSSASSSSLTSSSSASSIGTALTTPSSSPVKASSSGPIGVTGASANVLRNWLRVRAATNASQTQVPAHGQVQVQAAAQGQAHCTCGNGASPRPYTVLTPIEVEESPLSLNLLRQTHIRGDGGDSNSDPSQSTSAFSSSSSSNASGTLDASDASGGASTGLVNHLTNFLTLANKFQSAYLQATVFAQVEQVTMVGYHHRDYRYSGEFDEKDVGKEGETEKDKEREKERQRMWKEEAKMYREFREKERVLKSQQGEQQQEEGRSVKLRKRRLRPVGFRASGMDIRRVFGRHGRVGREDGVQDESLKQAEAGRVNGEGVGTSDGSPSAEDDRSRSADRKESDLPVTNDNNDLADPTWIPLLPLFSSRSTSNQKLLHQQQTQLPRTKLPYPLPFPIVFKPQAPLTLSPMRRVVREGRAAQATKTRAQREDEEGEAFYHSNTGVGGQTGRFARRLSSSPTREYGYESSGSRRQSPMGTSRSSSSPPVYVCTYSDVDANLHHNHSHPSDRQRHPIPRPRYVANPVYLRVKALNNRVSSVEAQRMGLMGKGMSGIYGNVNGSANGNGGGKMKEKVIGMAYEDTGRSLLGLGCCCTRMGVAMGMTEMGARENWGDDEVTVVGAEDREEFGDVDEDAVKEILVVKTKPAPIQTQKQTQAQVQVQRGRPATPVMFGSHSTLSHNKSGGQQQNVQHASASAYPEAGYVRRGRCVVRG</sequence>
<name>A0A4S8MTI1_DENBC</name>
<proteinExistence type="predicted"/>
<dbReference type="EMBL" id="ML179042">
    <property type="protein sequence ID" value="THV06523.1"/>
    <property type="molecule type" value="Genomic_DNA"/>
</dbReference>
<feature type="compositionally biased region" description="Low complexity" evidence="1">
    <location>
        <begin position="200"/>
        <end position="224"/>
    </location>
</feature>
<feature type="compositionally biased region" description="Low complexity" evidence="1">
    <location>
        <begin position="543"/>
        <end position="555"/>
    </location>
</feature>
<evidence type="ECO:0000313" key="2">
    <source>
        <dbReference type="EMBL" id="THV06523.1"/>
    </source>
</evidence>
<feature type="region of interest" description="Disordered" evidence="1">
    <location>
        <begin position="283"/>
        <end position="302"/>
    </location>
</feature>
<evidence type="ECO:0000256" key="1">
    <source>
        <dbReference type="SAM" id="MobiDB-lite"/>
    </source>
</evidence>